<dbReference type="Proteomes" id="UP000650477">
    <property type="component" value="Unassembled WGS sequence"/>
</dbReference>
<protein>
    <recommendedName>
        <fullName evidence="1">Filamentous haemagglutinin FhaB/tRNA nuclease CdiA-like TPS domain-containing protein</fullName>
    </recommendedName>
</protein>
<name>A0A8I0U5F0_MORMO</name>
<evidence type="ECO:0000313" key="3">
    <source>
        <dbReference type="Proteomes" id="UP000650477"/>
    </source>
</evidence>
<dbReference type="Pfam" id="PF04830">
    <property type="entry name" value="DUF637"/>
    <property type="match status" value="1"/>
</dbReference>
<dbReference type="Gene3D" id="3.40.1350.110">
    <property type="match status" value="1"/>
</dbReference>
<dbReference type="InterPro" id="IPR012334">
    <property type="entry name" value="Pectin_lyas_fold"/>
</dbReference>
<dbReference type="SMART" id="SM00912">
    <property type="entry name" value="Haemagg_act"/>
    <property type="match status" value="1"/>
</dbReference>
<dbReference type="NCBIfam" id="TIGR01901">
    <property type="entry name" value="adhes_NPXG"/>
    <property type="match status" value="1"/>
</dbReference>
<proteinExistence type="predicted"/>
<dbReference type="Gene3D" id="2.160.20.10">
    <property type="entry name" value="Single-stranded right-handed beta-helix, Pectin lyase-like"/>
    <property type="match status" value="1"/>
</dbReference>
<comment type="caution">
    <text evidence="2">The sequence shown here is derived from an EMBL/GenBank/DDBJ whole genome shotgun (WGS) entry which is preliminary data.</text>
</comment>
<dbReference type="InterPro" id="IPR011050">
    <property type="entry name" value="Pectin_lyase_fold/virulence"/>
</dbReference>
<accession>A0A8I0U5F0</accession>
<dbReference type="InterPro" id="IPR033799">
    <property type="entry name" value="CdiA_EC869-like"/>
</dbReference>
<dbReference type="EMBL" id="PKLF01000004">
    <property type="protein sequence ID" value="MBE8611904.1"/>
    <property type="molecule type" value="Genomic_DNA"/>
</dbReference>
<organism evidence="2 3">
    <name type="scientific">Morganella morganii</name>
    <name type="common">Proteus morganii</name>
    <dbReference type="NCBI Taxonomy" id="582"/>
    <lineage>
        <taxon>Bacteria</taxon>
        <taxon>Pseudomonadati</taxon>
        <taxon>Pseudomonadota</taxon>
        <taxon>Gammaproteobacteria</taxon>
        <taxon>Enterobacterales</taxon>
        <taxon>Morganellaceae</taxon>
        <taxon>Morganella</taxon>
    </lineage>
</organism>
<dbReference type="InterPro" id="IPR008638">
    <property type="entry name" value="FhaB/CdiA-like_TPS"/>
</dbReference>
<reference evidence="2" key="1">
    <citation type="submission" date="2017-12" db="EMBL/GenBank/DDBJ databases">
        <title>Genome sequencing and analysis.</title>
        <authorList>
            <person name="Huang Y.-T."/>
        </authorList>
    </citation>
    <scope>NUCLEOTIDE SEQUENCE</scope>
    <source>
        <strain evidence="2">VGH116</strain>
    </source>
</reference>
<gene>
    <name evidence="2" type="ORF">CYG68_05665</name>
</gene>
<feature type="domain" description="Filamentous haemagglutinin FhaB/tRNA nuclease CdiA-like TPS" evidence="1">
    <location>
        <begin position="39"/>
        <end position="159"/>
    </location>
</feature>
<dbReference type="RefSeq" id="WP_193829578.1">
    <property type="nucleotide sequence ID" value="NZ_PKLF01000004.1"/>
</dbReference>
<dbReference type="InterPro" id="IPR006915">
    <property type="entry name" value="DUF637_hemagglutn_put"/>
</dbReference>
<dbReference type="Pfam" id="PF21111">
    <property type="entry name" value="CDI_toxin_EC869_like"/>
    <property type="match status" value="1"/>
</dbReference>
<dbReference type="Pfam" id="PF05860">
    <property type="entry name" value="TPS"/>
    <property type="match status" value="1"/>
</dbReference>
<dbReference type="SUPFAM" id="SSF51126">
    <property type="entry name" value="Pectin lyase-like"/>
    <property type="match status" value="1"/>
</dbReference>
<evidence type="ECO:0000259" key="1">
    <source>
        <dbReference type="SMART" id="SM00912"/>
    </source>
</evidence>
<sequence length="1763" mass="194839">MCFINKMKKLFIILFSVFPYYIYASEITPANNRLKVNVKRDITIIDISRPDGNRLSHNQYSKFNVSEVGVVLNNGTEDSQSYLAGEIEGNINLRGSSASLIINEVISDGPSDFSGAMEVSGNPASVIIANPNGITCDGCHFINTPDITLATGNVNFNPENKFSSLNVRNGSITINKKGMDTYAQKNTNLISADTKINGKINTKNLFIINGTNKINYQDGIQESISGFMGNQSSSVNMTEEGGISAEKIRIINTSSDGNVQLNNIESVNNGISVAAKKSVLLSRDITSKEKIRVIADNIIIGDKAKITSGHDTTLISNYILNAGEVISKGNVRIFSDVVNNQGHEAIIQAEENLWIQKNLEGDFSRSIVNKSALLKSERGNLIIKAKTLTNVSNSEPVEFFKLPAKSTEVRSVGNQLRYLPVWRRDGLLIVYPELKDFKYEKWFDEIDFLTNDSVNVEKYAVRYKSDYEPAYMDSGKNLYVNANRFDNNDSFLSARENIILTGKDINIKNHEQGILKLWERYQPEDINSEWLHFSVEPDTIPPGVMVNDIKIPFQKKDEFYTWISHGMPDSPSVSSENLIIDYRDTINIESRLPEKLYPVNEIVRDSFSHHLAAENILFNSSSIDLKSKIGAINNLNVQAKENIYSRESTLAAGKSLSLTADSIELENTNIKSGELSLIAKKGDIIYSTGIRPVFTSDISALPLLHAPGGIYANAGGDITFRNIALTLNSYVDLSSRKNIRIDFDPKTISGISTRRTDYEIKSLSDKFQEWTLSDYITLNAGSNIAINGTDISSKNDIGFYSGGNVDVTFDKKWEGRSDIYARYLRPKIRIHSERNFIINSAGDINLLNAGLHADKSLLLFSGGEFNLTGIPYSAIRYSYDDYIDNRYVSSYLTAKKNITLVAKGDVNLHAAILSSDDYIYIRNSGNIQLGSEKIHYRQKRRDYLEDTYRHVSTLVKSKNKLTLLSEGSVLFQGAELISDGVMDISAKGGYLYAQAMEETSHYEDKKKKCNRWTFCITKKEVTKVKHEVKNKTTEFTSKEDINLIALDDITLEAAKISAAKNARLKSISGKINFKAVNDSLYEQTVSHSRGFYITRRDQGHSLSRWRLPQIYYGGNLSVDAAKGITADSKTFSIPEFKESAMMLSSHTGTGWLKELITRDDVQWNRVADAYQRWDYKEQHLNQVASAVLAVAVTAATSGSGLAAWAGSTASSAATGTAAAVISGAAHSGMIALTTQAAVALAENKGNLSETFKSLGRSESVKSVIGQMVVGGAFNGLDKSMGWQNGNPAQSRIPLLSDGDWHKVAQRVSAQSVISSAVGSAVSETSFRENFISALLSNTGSQFNAEGAKLIGDHGEILTEPGKAITHAAVAAVRAELTNRSVRGAVTGALAASAAGIILGDSLDQTAQEHEQQAQLARMTGAVAGLIATGHINGLTTAADAAEIVERYNRQFHLQELKAIEELADGDNFKKERLLAAGCRLINCTVQESANSPDKLRFDVLMAKYPETYLEDNLLTNYWVTKADDGIRYYPWSVAPGKVQLFTYSETERHDDIDDFVRNQYAEYITDFTGLEKATAEIIIDSILMSSVNGRRGNPARMHKHIRKVSYADLNQIYTTDKNGNKIPMKWYQSGSSVNQQGMPFEHYIGTQLPPGSKLPDGFKTFDYYDSKDKIAISVKTINTQTDSRLNKPDAIKYIINGHVNKMAQFTDHIKEGTPLSTDDIKKRVLHIGLPEKTTSEQWKSINSAVKNANDKNIDIKITIIKGN</sequence>
<dbReference type="GO" id="GO:0004530">
    <property type="term" value="F:deoxyribonuclease I activity"/>
    <property type="evidence" value="ECO:0007669"/>
    <property type="project" value="InterPro"/>
</dbReference>
<dbReference type="CDD" id="cd13444">
    <property type="entry name" value="CDI_toxin_EC869_like"/>
    <property type="match status" value="1"/>
</dbReference>
<evidence type="ECO:0000313" key="2">
    <source>
        <dbReference type="EMBL" id="MBE8611904.1"/>
    </source>
</evidence>